<protein>
    <recommendedName>
        <fullName evidence="1">Phosphotyrosine protein phosphatase I domain-containing protein</fullName>
    </recommendedName>
</protein>
<dbReference type="EMBL" id="LGIA01000182">
    <property type="protein sequence ID" value="KOH43584.1"/>
    <property type="molecule type" value="Genomic_DNA"/>
</dbReference>
<proteinExistence type="predicted"/>
<accession>A0A0L8V573</accession>
<evidence type="ECO:0000313" key="2">
    <source>
        <dbReference type="EMBL" id="KOH43584.1"/>
    </source>
</evidence>
<keyword evidence="3" id="KW-1185">Reference proteome</keyword>
<evidence type="ECO:0000313" key="3">
    <source>
        <dbReference type="Proteomes" id="UP000036958"/>
    </source>
</evidence>
<evidence type="ECO:0000259" key="1">
    <source>
        <dbReference type="Pfam" id="PF01451"/>
    </source>
</evidence>
<comment type="caution">
    <text evidence="2">The sequence shown here is derived from an EMBL/GenBank/DDBJ whole genome shotgun (WGS) entry which is preliminary data.</text>
</comment>
<dbReference type="STRING" id="1409788.NC99_36680"/>
<dbReference type="Gene3D" id="3.40.50.2300">
    <property type="match status" value="1"/>
</dbReference>
<name>A0A0L8V573_9BACT</name>
<dbReference type="InterPro" id="IPR023485">
    <property type="entry name" value="Ptyr_pPase"/>
</dbReference>
<dbReference type="PATRIC" id="fig|1409788.3.peg.3754"/>
<organism evidence="2 3">
    <name type="scientific">Sunxiuqinia dokdonensis</name>
    <dbReference type="NCBI Taxonomy" id="1409788"/>
    <lineage>
        <taxon>Bacteria</taxon>
        <taxon>Pseudomonadati</taxon>
        <taxon>Bacteroidota</taxon>
        <taxon>Bacteroidia</taxon>
        <taxon>Marinilabiliales</taxon>
        <taxon>Prolixibacteraceae</taxon>
        <taxon>Sunxiuqinia</taxon>
    </lineage>
</organism>
<dbReference type="Pfam" id="PF01451">
    <property type="entry name" value="LMWPc"/>
    <property type="match status" value="1"/>
</dbReference>
<dbReference type="SUPFAM" id="SSF52788">
    <property type="entry name" value="Phosphotyrosine protein phosphatases I"/>
    <property type="match status" value="1"/>
</dbReference>
<reference evidence="3" key="1">
    <citation type="submission" date="2015-07" db="EMBL/GenBank/DDBJ databases">
        <title>Genome sequencing of Sunxiuqinia dokdonensis strain SK.</title>
        <authorList>
            <person name="Ahn S."/>
            <person name="Kim B.-C."/>
        </authorList>
    </citation>
    <scope>NUCLEOTIDE SEQUENCE [LARGE SCALE GENOMIC DNA]</scope>
    <source>
        <strain evidence="3">SK</strain>
    </source>
</reference>
<dbReference type="InterPro" id="IPR036196">
    <property type="entry name" value="Ptyr_pPase_sf"/>
</dbReference>
<dbReference type="Proteomes" id="UP000036958">
    <property type="component" value="Unassembled WGS sequence"/>
</dbReference>
<gene>
    <name evidence="2" type="ORF">NC99_36680</name>
</gene>
<sequence length="128" mass="14535">MAKTMLESVDATHRVLSAGISPTNELDPLAIQVMQEIGLVMNPASLQSVSDLKDEPIDYLITLGESTKEEFRDLPLAYKNKLHLSFGKLVKSIGRYGSQLDAYRHLRDEIKTELDYFYYRILKEKAAN</sequence>
<dbReference type="AlphaFoldDB" id="A0A0L8V573"/>
<feature type="domain" description="Phosphotyrosine protein phosphatase I" evidence="1">
    <location>
        <begin position="4"/>
        <end position="114"/>
    </location>
</feature>